<dbReference type="SMART" id="SM00342">
    <property type="entry name" value="HTH_ARAC"/>
    <property type="match status" value="1"/>
</dbReference>
<keyword evidence="2" id="KW-0238">DNA-binding</keyword>
<evidence type="ECO:0000313" key="6">
    <source>
        <dbReference type="Proteomes" id="UP001652442"/>
    </source>
</evidence>
<evidence type="ECO:0000256" key="2">
    <source>
        <dbReference type="ARBA" id="ARBA00023125"/>
    </source>
</evidence>
<keyword evidence="1" id="KW-0805">Transcription regulation</keyword>
<keyword evidence="3" id="KW-0804">Transcription</keyword>
<sequence length="361" mass="41179">MEHSFFQIDRILNLEQWQPLQDALSDVLGLAIITVNYKGVPITEHSGCQEFCRRVRENPELSKRCQKCDSRGGLEAVRSGEPYIYLCHYHIIDIAIPISIDDKYIGAVMAGQVRLSNMQKADDLEQIVDSPTSIAFLERSKELQDLYLQIPAYSYEDVKRMAGMLHLLSNYIVDEAKGKNYILDMYKRVFPAAQSQYFQNTEAVSETAQIHSIKEALTNAITDTYLSSDQVIYSSKNRSLQPAFDYIFLNKNKAVSLDECAKLCHLSTSYFGRSFTKEVGENFTSFVSGLKVSWAKQLLEKTDLPVAQISEDLGFNEPGYFIKMFKKSEHITPGLYRKYCKERTSITGFLDSSDNYKISKK</sequence>
<evidence type="ECO:0000259" key="4">
    <source>
        <dbReference type="PROSITE" id="PS01124"/>
    </source>
</evidence>
<dbReference type="InterPro" id="IPR018060">
    <property type="entry name" value="HTH_AraC"/>
</dbReference>
<dbReference type="SUPFAM" id="SSF46689">
    <property type="entry name" value="Homeodomain-like"/>
    <property type="match status" value="2"/>
</dbReference>
<evidence type="ECO:0000313" key="5">
    <source>
        <dbReference type="EMBL" id="MCU6763318.1"/>
    </source>
</evidence>
<comment type="caution">
    <text evidence="5">The sequence shown here is derived from an EMBL/GenBank/DDBJ whole genome shotgun (WGS) entry which is preliminary data.</text>
</comment>
<dbReference type="InterPro" id="IPR009057">
    <property type="entry name" value="Homeodomain-like_sf"/>
</dbReference>
<dbReference type="PANTHER" id="PTHR43280:SF34">
    <property type="entry name" value="ARAC-FAMILY TRANSCRIPTIONAL REGULATOR"/>
    <property type="match status" value="1"/>
</dbReference>
<dbReference type="Pfam" id="PF10114">
    <property type="entry name" value="PocR"/>
    <property type="match status" value="1"/>
</dbReference>
<gene>
    <name evidence="5" type="ORF">OCV88_13450</name>
</gene>
<dbReference type="RefSeq" id="WP_158425955.1">
    <property type="nucleotide sequence ID" value="NZ_JAOQJQ010000006.1"/>
</dbReference>
<dbReference type="InterPro" id="IPR018771">
    <property type="entry name" value="PocR_dom"/>
</dbReference>
<dbReference type="Gene3D" id="1.10.10.60">
    <property type="entry name" value="Homeodomain-like"/>
    <property type="match status" value="2"/>
</dbReference>
<name>A0ABT2TM90_9FIRM</name>
<organism evidence="5 6">
    <name type="scientific">Brotonthovivens ammoniilytica</name>
    <dbReference type="NCBI Taxonomy" id="2981725"/>
    <lineage>
        <taxon>Bacteria</taxon>
        <taxon>Bacillati</taxon>
        <taxon>Bacillota</taxon>
        <taxon>Clostridia</taxon>
        <taxon>Lachnospirales</taxon>
        <taxon>Lachnospiraceae</taxon>
        <taxon>Brotonthovivens</taxon>
    </lineage>
</organism>
<reference evidence="5 6" key="1">
    <citation type="journal article" date="2021" name="ISME Commun">
        <title>Automated analysis of genomic sequences facilitates high-throughput and comprehensive description of bacteria.</title>
        <authorList>
            <person name="Hitch T.C.A."/>
        </authorList>
    </citation>
    <scope>NUCLEOTIDE SEQUENCE [LARGE SCALE GENOMIC DNA]</scope>
    <source>
        <strain evidence="5 6">Sanger_109</strain>
    </source>
</reference>
<keyword evidence="6" id="KW-1185">Reference proteome</keyword>
<protein>
    <submittedName>
        <fullName evidence="5">PocR ligand-binding domain-containing protein</fullName>
    </submittedName>
</protein>
<proteinExistence type="predicted"/>
<dbReference type="EMBL" id="JAOQJQ010000006">
    <property type="protein sequence ID" value="MCU6763318.1"/>
    <property type="molecule type" value="Genomic_DNA"/>
</dbReference>
<feature type="domain" description="HTH araC/xylS-type" evidence="4">
    <location>
        <begin position="241"/>
        <end position="339"/>
    </location>
</feature>
<dbReference type="Proteomes" id="UP001652442">
    <property type="component" value="Unassembled WGS sequence"/>
</dbReference>
<evidence type="ECO:0000256" key="1">
    <source>
        <dbReference type="ARBA" id="ARBA00023015"/>
    </source>
</evidence>
<dbReference type="Pfam" id="PF12833">
    <property type="entry name" value="HTH_18"/>
    <property type="match status" value="1"/>
</dbReference>
<dbReference type="PROSITE" id="PS01124">
    <property type="entry name" value="HTH_ARAC_FAMILY_2"/>
    <property type="match status" value="1"/>
</dbReference>
<dbReference type="PANTHER" id="PTHR43280">
    <property type="entry name" value="ARAC-FAMILY TRANSCRIPTIONAL REGULATOR"/>
    <property type="match status" value="1"/>
</dbReference>
<evidence type="ECO:0000256" key="3">
    <source>
        <dbReference type="ARBA" id="ARBA00023163"/>
    </source>
</evidence>
<accession>A0ABT2TM90</accession>